<accession>A0A847D8Q8</accession>
<evidence type="ECO:0000259" key="1">
    <source>
        <dbReference type="Pfam" id="PF07728"/>
    </source>
</evidence>
<dbReference type="InterPro" id="IPR052934">
    <property type="entry name" value="Methyl-DNA_Rec/Restrict_Enz"/>
</dbReference>
<name>A0A847D8Q8_9LACT</name>
<dbReference type="Pfam" id="PF07728">
    <property type="entry name" value="AAA_5"/>
    <property type="match status" value="1"/>
</dbReference>
<evidence type="ECO:0000313" key="3">
    <source>
        <dbReference type="Proteomes" id="UP000589373"/>
    </source>
</evidence>
<dbReference type="PANTHER" id="PTHR37291">
    <property type="entry name" value="5-METHYLCYTOSINE-SPECIFIC RESTRICTION ENZYME B"/>
    <property type="match status" value="1"/>
</dbReference>
<dbReference type="GO" id="GO:0005524">
    <property type="term" value="F:ATP binding"/>
    <property type="evidence" value="ECO:0007669"/>
    <property type="project" value="InterPro"/>
</dbReference>
<dbReference type="GO" id="GO:0016887">
    <property type="term" value="F:ATP hydrolysis activity"/>
    <property type="evidence" value="ECO:0007669"/>
    <property type="project" value="InterPro"/>
</dbReference>
<gene>
    <name evidence="2" type="ORF">GX662_13250</name>
</gene>
<dbReference type="AlphaFoldDB" id="A0A847D8Q8"/>
<dbReference type="RefSeq" id="WP_276648792.1">
    <property type="nucleotide sequence ID" value="NZ_JAAZCD010000315.1"/>
</dbReference>
<organism evidence="2 3">
    <name type="scientific">Trichococcus flocculiformis</name>
    <dbReference type="NCBI Taxonomy" id="82803"/>
    <lineage>
        <taxon>Bacteria</taxon>
        <taxon>Bacillati</taxon>
        <taxon>Bacillota</taxon>
        <taxon>Bacilli</taxon>
        <taxon>Lactobacillales</taxon>
        <taxon>Carnobacteriaceae</taxon>
        <taxon>Trichococcus</taxon>
    </lineage>
</organism>
<feature type="domain" description="ATPase dynein-related AAA" evidence="1">
    <location>
        <begin position="554"/>
        <end position="628"/>
    </location>
</feature>
<dbReference type="PANTHER" id="PTHR37291:SF1">
    <property type="entry name" value="TYPE IV METHYL-DIRECTED RESTRICTION ENZYME ECOKMCRB SUBUNIT"/>
    <property type="match status" value="1"/>
</dbReference>
<dbReference type="SUPFAM" id="SSF52540">
    <property type="entry name" value="P-loop containing nucleoside triphosphate hydrolases"/>
    <property type="match status" value="1"/>
</dbReference>
<reference evidence="2 3" key="1">
    <citation type="journal article" date="2020" name="Biotechnol. Biofuels">
        <title>New insights from the biogas microbiome by comprehensive genome-resolved metagenomics of nearly 1600 species originating from multiple anaerobic digesters.</title>
        <authorList>
            <person name="Campanaro S."/>
            <person name="Treu L."/>
            <person name="Rodriguez-R L.M."/>
            <person name="Kovalovszki A."/>
            <person name="Ziels R.M."/>
            <person name="Maus I."/>
            <person name="Zhu X."/>
            <person name="Kougias P.G."/>
            <person name="Basile A."/>
            <person name="Luo G."/>
            <person name="Schluter A."/>
            <person name="Konstantinidis K.T."/>
            <person name="Angelidaki I."/>
        </authorList>
    </citation>
    <scope>NUCLEOTIDE SEQUENCE [LARGE SCALE GENOMIC DNA]</scope>
    <source>
        <strain evidence="2">AS07pgkLD_105</strain>
    </source>
</reference>
<evidence type="ECO:0000313" key="2">
    <source>
        <dbReference type="EMBL" id="NLD33199.1"/>
    </source>
</evidence>
<dbReference type="Gene3D" id="3.40.50.300">
    <property type="entry name" value="P-loop containing nucleotide triphosphate hydrolases"/>
    <property type="match status" value="2"/>
</dbReference>
<protein>
    <submittedName>
        <fullName evidence="2">AAA domain-containing protein</fullName>
    </submittedName>
</protein>
<dbReference type="InterPro" id="IPR027417">
    <property type="entry name" value="P-loop_NTPase"/>
</dbReference>
<dbReference type="InterPro" id="IPR011704">
    <property type="entry name" value="ATPase_dyneun-rel_AAA"/>
</dbReference>
<comment type="caution">
    <text evidence="2">The sequence shown here is derived from an EMBL/GenBank/DDBJ whole genome shotgun (WGS) entry which is preliminary data.</text>
</comment>
<proteinExistence type="predicted"/>
<sequence>MAKLFIGSFNLGDQLDKNYYRIDTLDENFRDKHFGGLAIGDFVLPMQRGMVSKLFKFTGFETINAGIEAKFDVVKNYEKEISFSKLCFCKYFEPDLVLMNKAVKATKGVGFHELKISADTPAYDKIDFFKDVRRYFICLEEKLSDTDYFKQSDICVVISDDEIGNIVDIVEFNGHAFNRQDTFWELFTEKVQQSKKQYTLRELLTYADAKNDNAPSKKKYLKSLLKALSEEAVFSVDKIVALYDNVIVGRKRTAAPKKKTVTGPTSDEDDDMVDGTIENQTVYEQYASLMDFNPNIILYGPPGTGKTYGAMKMIDAFEKLSGSTSSFHEVIDEERAKFLTFHQAFSYEEFVEGIRPRIDEAGNISYPVEPGVLKEIADACRIQNKKKDIKNDALSNTTQNSRVWKVSLGRRNTDVHIFKALRDGNEIAIGYGPDEDITDWDDNRIDASDKTGLLKVLHSKVEIGDIVFIFDSIRTIRLIGVVTSDYLYTEKDAFGYPHRRKVQWLMNCEENPIDILPLNQGKQLTLSSIYELKIPVSDAVALIDTEENLDTPMKPYYLIIDEINRGNIAKIFGELITLIEKDKREILSCTLPYSRTQLTLPKNLYIIGTMNTSDRSIALLDTALRRRFAFIEINPEVSLVEKQHPTLGGHVTPSLLLQELNKRITNKLDRDHRIGHSYFLGEDLVTKDDLFNLWYYKVLPLLMEYFYNDMKQVSAVVGSIFFDDQTGEVVHLSLKADKSGISEFEQALIAIYERGE</sequence>
<dbReference type="Proteomes" id="UP000589373">
    <property type="component" value="Unassembled WGS sequence"/>
</dbReference>
<dbReference type="EMBL" id="JAAZCD010000315">
    <property type="protein sequence ID" value="NLD33199.1"/>
    <property type="molecule type" value="Genomic_DNA"/>
</dbReference>